<comment type="similarity">
    <text evidence="2 11 12">Belongs to the ATPase A chain family.</text>
</comment>
<dbReference type="InterPro" id="IPR045082">
    <property type="entry name" value="ATP_syn_F0_a_bact/chloroplast"/>
</dbReference>
<keyword evidence="8 11" id="KW-0406">Ion transport</keyword>
<keyword evidence="6 11" id="KW-0375">Hydrogen ion transport</keyword>
<evidence type="ECO:0000256" key="5">
    <source>
        <dbReference type="ARBA" id="ARBA00022692"/>
    </source>
</evidence>
<comment type="subcellular location">
    <subcellularLocation>
        <location evidence="11 12">Cell membrane</location>
        <topology evidence="11 12">Multi-pass membrane protein</topology>
    </subcellularLocation>
    <subcellularLocation>
        <location evidence="1">Membrane</location>
        <topology evidence="1">Multi-pass membrane protein</topology>
    </subcellularLocation>
</comment>
<keyword evidence="11" id="KW-1003">Cell membrane</keyword>
<feature type="transmembrane region" description="Helical" evidence="11">
    <location>
        <begin position="88"/>
        <end position="108"/>
    </location>
</feature>
<dbReference type="Pfam" id="PF00119">
    <property type="entry name" value="ATP-synt_A"/>
    <property type="match status" value="1"/>
</dbReference>
<feature type="transmembrane region" description="Helical" evidence="11">
    <location>
        <begin position="152"/>
        <end position="172"/>
    </location>
</feature>
<protein>
    <recommendedName>
        <fullName evidence="11 12">ATP synthase subunit a</fullName>
    </recommendedName>
    <alternativeName>
        <fullName evidence="11">ATP synthase F0 sector subunit a</fullName>
    </alternativeName>
    <alternativeName>
        <fullName evidence="11">F-ATPase subunit 6</fullName>
    </alternativeName>
</protein>
<evidence type="ECO:0000256" key="11">
    <source>
        <dbReference type="HAMAP-Rule" id="MF_01393"/>
    </source>
</evidence>
<keyword evidence="9 11" id="KW-0472">Membrane</keyword>
<dbReference type="PANTHER" id="PTHR42823">
    <property type="entry name" value="ATP SYNTHASE SUBUNIT A, CHLOROPLASTIC"/>
    <property type="match status" value="1"/>
</dbReference>
<dbReference type="Gene3D" id="1.20.120.220">
    <property type="entry name" value="ATP synthase, F0 complex, subunit A"/>
    <property type="match status" value="1"/>
</dbReference>
<evidence type="ECO:0000256" key="4">
    <source>
        <dbReference type="ARBA" id="ARBA00022547"/>
    </source>
</evidence>
<evidence type="ECO:0000256" key="12">
    <source>
        <dbReference type="RuleBase" id="RU000483"/>
    </source>
</evidence>
<evidence type="ECO:0000313" key="14">
    <source>
        <dbReference type="Proteomes" id="UP000593892"/>
    </source>
</evidence>
<dbReference type="NCBIfam" id="TIGR01131">
    <property type="entry name" value="ATP_synt_6_or_A"/>
    <property type="match status" value="1"/>
</dbReference>
<dbReference type="EMBL" id="CP063849">
    <property type="protein sequence ID" value="QOY92255.1"/>
    <property type="molecule type" value="Genomic_DNA"/>
</dbReference>
<evidence type="ECO:0000256" key="8">
    <source>
        <dbReference type="ARBA" id="ARBA00023065"/>
    </source>
</evidence>
<proteinExistence type="inferred from homology"/>
<dbReference type="KEGG" id="pfer:IRI77_34445"/>
<dbReference type="InterPro" id="IPR000568">
    <property type="entry name" value="ATP_synth_F0_asu"/>
</dbReference>
<evidence type="ECO:0000256" key="6">
    <source>
        <dbReference type="ARBA" id="ARBA00022781"/>
    </source>
</evidence>
<dbReference type="GO" id="GO:0042777">
    <property type="term" value="P:proton motive force-driven plasma membrane ATP synthesis"/>
    <property type="evidence" value="ECO:0007669"/>
    <property type="project" value="TreeGrafter"/>
</dbReference>
<keyword evidence="3 11" id="KW-0813">Transport</keyword>
<dbReference type="CDD" id="cd00310">
    <property type="entry name" value="ATP-synt_Fo_a_6"/>
    <property type="match status" value="1"/>
</dbReference>
<name>A0A7S7NYR2_PALFE</name>
<keyword evidence="7 11" id="KW-1133">Transmembrane helix</keyword>
<feature type="transmembrane region" description="Helical" evidence="11">
    <location>
        <begin position="114"/>
        <end position="131"/>
    </location>
</feature>
<dbReference type="InterPro" id="IPR023011">
    <property type="entry name" value="ATP_synth_F0_asu_AS"/>
</dbReference>
<dbReference type="SUPFAM" id="SSF81336">
    <property type="entry name" value="F1F0 ATP synthase subunit A"/>
    <property type="match status" value="1"/>
</dbReference>
<keyword evidence="14" id="KW-1185">Reference proteome</keyword>
<dbReference type="GO" id="GO:0046933">
    <property type="term" value="F:proton-transporting ATP synthase activity, rotational mechanism"/>
    <property type="evidence" value="ECO:0007669"/>
    <property type="project" value="UniProtKB-UniRule"/>
</dbReference>
<evidence type="ECO:0000256" key="2">
    <source>
        <dbReference type="ARBA" id="ARBA00006810"/>
    </source>
</evidence>
<feature type="transmembrane region" description="Helical" evidence="11">
    <location>
        <begin position="192"/>
        <end position="214"/>
    </location>
</feature>
<keyword evidence="10 11" id="KW-0066">ATP synthesis</keyword>
<keyword evidence="5 11" id="KW-0812">Transmembrane</keyword>
<dbReference type="HAMAP" id="MF_01393">
    <property type="entry name" value="ATP_synth_a_bact"/>
    <property type="match status" value="1"/>
</dbReference>
<comment type="function">
    <text evidence="11 12">Key component of the proton channel; it plays a direct role in the translocation of protons across the membrane.</text>
</comment>
<keyword evidence="4 11" id="KW-0138">CF(0)</keyword>
<dbReference type="InterPro" id="IPR035908">
    <property type="entry name" value="F0_ATP_A_sf"/>
</dbReference>
<evidence type="ECO:0000256" key="10">
    <source>
        <dbReference type="ARBA" id="ARBA00023310"/>
    </source>
</evidence>
<sequence>MLNHYLAAPANALFQLVGFHTEDALKPWSNYMAMELLVIGLLMLVAVVVRASLSVDRPGKLQLVMENVYTFVGDQAHEIIGHGAKPRVAFFSMIFLFVLLSNLLGIVPTFESPTMYYFVPAGLAIATFLYYNGQGIKEQGVLGHLKHFCGPLWWLAWFMFPLEIISHCIRPVSLTIRLFANMLAGEQVTMGFLGMVPWVIPVIFMGLHFFVSFVQAFIFMMLSMVYVGESVAHEDH</sequence>
<dbReference type="PANTHER" id="PTHR42823:SF3">
    <property type="entry name" value="ATP SYNTHASE SUBUNIT A, CHLOROPLASTIC"/>
    <property type="match status" value="1"/>
</dbReference>
<evidence type="ECO:0000256" key="1">
    <source>
        <dbReference type="ARBA" id="ARBA00004141"/>
    </source>
</evidence>
<dbReference type="GO" id="GO:0005886">
    <property type="term" value="C:plasma membrane"/>
    <property type="evidence" value="ECO:0007669"/>
    <property type="project" value="UniProtKB-SubCell"/>
</dbReference>
<dbReference type="PRINTS" id="PR00123">
    <property type="entry name" value="ATPASEA"/>
</dbReference>
<dbReference type="Proteomes" id="UP000593892">
    <property type="component" value="Chromosome"/>
</dbReference>
<gene>
    <name evidence="11 13" type="primary">atpB</name>
    <name evidence="13" type="ORF">IRI77_34445</name>
</gene>
<evidence type="ECO:0000256" key="9">
    <source>
        <dbReference type="ARBA" id="ARBA00023136"/>
    </source>
</evidence>
<feature type="transmembrane region" description="Helical" evidence="11">
    <location>
        <begin position="31"/>
        <end position="53"/>
    </location>
</feature>
<dbReference type="GO" id="GO:0045259">
    <property type="term" value="C:proton-transporting ATP synthase complex"/>
    <property type="evidence" value="ECO:0007669"/>
    <property type="project" value="UniProtKB-KW"/>
</dbReference>
<organism evidence="13 14">
    <name type="scientific">Paludibaculum fermentans</name>
    <dbReference type="NCBI Taxonomy" id="1473598"/>
    <lineage>
        <taxon>Bacteria</taxon>
        <taxon>Pseudomonadati</taxon>
        <taxon>Acidobacteriota</taxon>
        <taxon>Terriglobia</taxon>
        <taxon>Bryobacterales</taxon>
        <taxon>Bryobacteraceae</taxon>
        <taxon>Paludibaculum</taxon>
    </lineage>
</organism>
<reference evidence="13 14" key="1">
    <citation type="submission" date="2020-10" db="EMBL/GenBank/DDBJ databases">
        <title>Complete genome sequence of Paludibaculum fermentans P105T, a facultatively anaerobic acidobacterium capable of dissimilatory Fe(III) reduction.</title>
        <authorList>
            <person name="Dedysh S.N."/>
            <person name="Beletsky A.V."/>
            <person name="Kulichevskaya I.S."/>
            <person name="Mardanov A.V."/>
            <person name="Ravin N.V."/>
        </authorList>
    </citation>
    <scope>NUCLEOTIDE SEQUENCE [LARGE SCALE GENOMIC DNA]</scope>
    <source>
        <strain evidence="13 14">P105</strain>
    </source>
</reference>
<accession>A0A7S7NYR2</accession>
<evidence type="ECO:0000256" key="3">
    <source>
        <dbReference type="ARBA" id="ARBA00022448"/>
    </source>
</evidence>
<dbReference type="AlphaFoldDB" id="A0A7S7NYR2"/>
<evidence type="ECO:0000256" key="7">
    <source>
        <dbReference type="ARBA" id="ARBA00022989"/>
    </source>
</evidence>
<dbReference type="PROSITE" id="PS00449">
    <property type="entry name" value="ATPASE_A"/>
    <property type="match status" value="1"/>
</dbReference>
<evidence type="ECO:0000313" key="13">
    <source>
        <dbReference type="EMBL" id="QOY92255.1"/>
    </source>
</evidence>